<dbReference type="GO" id="GO:0008270">
    <property type="term" value="F:zinc ion binding"/>
    <property type="evidence" value="ECO:0007669"/>
    <property type="project" value="InterPro"/>
</dbReference>
<dbReference type="InterPro" id="IPR051089">
    <property type="entry name" value="prtT"/>
</dbReference>
<evidence type="ECO:0000313" key="9">
    <source>
        <dbReference type="Proteomes" id="UP000623467"/>
    </source>
</evidence>
<dbReference type="PANTHER" id="PTHR31845:SF17">
    <property type="entry name" value="ZN(II)2CYS6 TRANSCRIPTION FACTOR (EUROFUNG)"/>
    <property type="match status" value="1"/>
</dbReference>
<comment type="caution">
    <text evidence="8">The sequence shown here is derived from an EMBL/GenBank/DDBJ whole genome shotgun (WGS) entry which is preliminary data.</text>
</comment>
<evidence type="ECO:0000313" key="8">
    <source>
        <dbReference type="EMBL" id="KAF7364011.1"/>
    </source>
</evidence>
<evidence type="ECO:0000256" key="6">
    <source>
        <dbReference type="SAM" id="MobiDB-lite"/>
    </source>
</evidence>
<dbReference type="InterPro" id="IPR007219">
    <property type="entry name" value="XnlR_reg_dom"/>
</dbReference>
<dbReference type="GO" id="GO:0005634">
    <property type="term" value="C:nucleus"/>
    <property type="evidence" value="ECO:0007669"/>
    <property type="project" value="UniProtKB-SubCell"/>
</dbReference>
<dbReference type="GO" id="GO:0000981">
    <property type="term" value="F:DNA-binding transcription factor activity, RNA polymerase II-specific"/>
    <property type="evidence" value="ECO:0007669"/>
    <property type="project" value="TreeGrafter"/>
</dbReference>
<keyword evidence="2" id="KW-0805">Transcription regulation</keyword>
<keyword evidence="3" id="KW-0238">DNA-binding</keyword>
<feature type="compositionally biased region" description="Low complexity" evidence="6">
    <location>
        <begin position="37"/>
        <end position="54"/>
    </location>
</feature>
<evidence type="ECO:0000256" key="4">
    <source>
        <dbReference type="ARBA" id="ARBA00023163"/>
    </source>
</evidence>
<keyword evidence="5" id="KW-0539">Nucleus</keyword>
<evidence type="ECO:0000256" key="1">
    <source>
        <dbReference type="ARBA" id="ARBA00004123"/>
    </source>
</evidence>
<proteinExistence type="predicted"/>
<organism evidence="8 9">
    <name type="scientific">Mycena sanguinolenta</name>
    <dbReference type="NCBI Taxonomy" id="230812"/>
    <lineage>
        <taxon>Eukaryota</taxon>
        <taxon>Fungi</taxon>
        <taxon>Dikarya</taxon>
        <taxon>Basidiomycota</taxon>
        <taxon>Agaricomycotina</taxon>
        <taxon>Agaricomycetes</taxon>
        <taxon>Agaricomycetidae</taxon>
        <taxon>Agaricales</taxon>
        <taxon>Marasmiineae</taxon>
        <taxon>Mycenaceae</taxon>
        <taxon>Mycena</taxon>
    </lineage>
</organism>
<keyword evidence="4" id="KW-0804">Transcription</keyword>
<protein>
    <recommendedName>
        <fullName evidence="7">Xylanolytic transcriptional activator regulatory domain-containing protein</fullName>
    </recommendedName>
</protein>
<feature type="region of interest" description="Disordered" evidence="6">
    <location>
        <begin position="34"/>
        <end position="54"/>
    </location>
</feature>
<dbReference type="OrthoDB" id="2595934at2759"/>
<evidence type="ECO:0000259" key="7">
    <source>
        <dbReference type="SMART" id="SM00906"/>
    </source>
</evidence>
<accession>A0A8H6YTF5</accession>
<dbReference type="Proteomes" id="UP000623467">
    <property type="component" value="Unassembled WGS sequence"/>
</dbReference>
<dbReference type="AlphaFoldDB" id="A0A8H6YTF5"/>
<name>A0A8H6YTF5_9AGAR</name>
<dbReference type="CDD" id="cd12148">
    <property type="entry name" value="fungal_TF_MHR"/>
    <property type="match status" value="1"/>
</dbReference>
<dbReference type="EMBL" id="JACAZH010000007">
    <property type="protein sequence ID" value="KAF7364011.1"/>
    <property type="molecule type" value="Genomic_DNA"/>
</dbReference>
<feature type="domain" description="Xylanolytic transcriptional activator regulatory" evidence="7">
    <location>
        <begin position="254"/>
        <end position="347"/>
    </location>
</feature>
<dbReference type="GO" id="GO:0000976">
    <property type="term" value="F:transcription cis-regulatory region binding"/>
    <property type="evidence" value="ECO:0007669"/>
    <property type="project" value="TreeGrafter"/>
</dbReference>
<keyword evidence="9" id="KW-1185">Reference proteome</keyword>
<comment type="subcellular location">
    <subcellularLocation>
        <location evidence="1">Nucleus</location>
    </subcellularLocation>
</comment>
<dbReference type="Pfam" id="PF04082">
    <property type="entry name" value="Fungal_trans"/>
    <property type="match status" value="1"/>
</dbReference>
<evidence type="ECO:0000256" key="2">
    <source>
        <dbReference type="ARBA" id="ARBA00023015"/>
    </source>
</evidence>
<sequence length="627" mass="69566">MNHLHGAQVTIRCHRCKVLGVECSFETSDFIHVSPQTPSHPSPAETSSSSSPSFVAGSPFSVTESYGGLNTLATVASSRPNAAENRPNSAAKQYRINVEDLVPTATTPIWGSLSRVDWTAAPMLAIQELVRCPSAQDPNLQLPSGERLSDILSPPEITSLLEIFETRYTPWLCAQPGPLESKNSLLDLARCTIASRHMVPEIRSTIAPRLQKLTEEVFLREVFNPQASLESIRALLILSVWTPICGTGAEGRDGRLLIASAVSMAMNLHLQDESKRATSLRAEEGHLSSEKQAELNESMLRWRLWMYLSISESMLCIGTGRPPVSHLSQLDLEMITLSSFPQLNVAAVRDFRLGITAKLFNLAETALKVRLKSVNNLETFFDDINACIYSMEGLNRLLSPLSVVTQCDAFYSQMLILQYNACKLLIIHHALREIRTTWERDAPEMPWYAVETRGQIPSLFWGHVGLQNSETVLSTFLAVSDLTLLSCSPDNVFVMVGFAATWIFVTNYTLHQLGNTQLVGASEHLQNMTIERLTQIAHAPDHAAARCGYFLRALMNAWEQRRPQPGLLSPTDICKLEISYARFPVPFLTCVEFPANNSDLFMDDAFWTSFVANLNSDTFTVDTSVGT</sequence>
<dbReference type="SMART" id="SM00906">
    <property type="entry name" value="Fungal_trans"/>
    <property type="match status" value="1"/>
</dbReference>
<dbReference type="PANTHER" id="PTHR31845">
    <property type="entry name" value="FINGER DOMAIN PROTEIN, PUTATIVE-RELATED"/>
    <property type="match status" value="1"/>
</dbReference>
<evidence type="ECO:0000256" key="5">
    <source>
        <dbReference type="ARBA" id="ARBA00023242"/>
    </source>
</evidence>
<gene>
    <name evidence="8" type="ORF">MSAN_01059800</name>
</gene>
<reference evidence="8" key="1">
    <citation type="submission" date="2020-05" db="EMBL/GenBank/DDBJ databases">
        <title>Mycena genomes resolve the evolution of fungal bioluminescence.</title>
        <authorList>
            <person name="Tsai I.J."/>
        </authorList>
    </citation>
    <scope>NUCLEOTIDE SEQUENCE</scope>
    <source>
        <strain evidence="8">160909Yilan</strain>
    </source>
</reference>
<dbReference type="GO" id="GO:0006351">
    <property type="term" value="P:DNA-templated transcription"/>
    <property type="evidence" value="ECO:0007669"/>
    <property type="project" value="InterPro"/>
</dbReference>
<evidence type="ECO:0000256" key="3">
    <source>
        <dbReference type="ARBA" id="ARBA00023125"/>
    </source>
</evidence>